<feature type="domain" description="Leucine-binding protein" evidence="4">
    <location>
        <begin position="116"/>
        <end position="463"/>
    </location>
</feature>
<gene>
    <name evidence="5" type="ORF">GCM10009547_07430</name>
</gene>
<dbReference type="PANTHER" id="PTHR47235:SF1">
    <property type="entry name" value="BLR6548 PROTEIN"/>
    <property type="match status" value="1"/>
</dbReference>
<dbReference type="Gene3D" id="3.40.50.2300">
    <property type="match status" value="2"/>
</dbReference>
<keyword evidence="2" id="KW-0732">Signal</keyword>
<dbReference type="InterPro" id="IPR028081">
    <property type="entry name" value="Leu-bd"/>
</dbReference>
<dbReference type="PANTHER" id="PTHR47235">
    <property type="entry name" value="BLR6548 PROTEIN"/>
    <property type="match status" value="1"/>
</dbReference>
<evidence type="ECO:0000313" key="6">
    <source>
        <dbReference type="Proteomes" id="UP001500957"/>
    </source>
</evidence>
<reference evidence="5 6" key="1">
    <citation type="journal article" date="2019" name="Int. J. Syst. Evol. Microbiol.">
        <title>The Global Catalogue of Microorganisms (GCM) 10K type strain sequencing project: providing services to taxonomists for standard genome sequencing and annotation.</title>
        <authorList>
            <consortium name="The Broad Institute Genomics Platform"/>
            <consortium name="The Broad Institute Genome Sequencing Center for Infectious Disease"/>
            <person name="Wu L."/>
            <person name="Ma J."/>
        </authorList>
    </citation>
    <scope>NUCLEOTIDE SEQUENCE [LARGE SCALE GENOMIC DNA]</scope>
    <source>
        <strain evidence="5 6">JCM 10671</strain>
    </source>
</reference>
<evidence type="ECO:0000313" key="5">
    <source>
        <dbReference type="EMBL" id="GAA0607996.1"/>
    </source>
</evidence>
<comment type="similarity">
    <text evidence="1">Belongs to the leucine-binding protein family.</text>
</comment>
<accession>A0ABN1GBF8</accession>
<dbReference type="Pfam" id="PF13458">
    <property type="entry name" value="Peripla_BP_6"/>
    <property type="match status" value="1"/>
</dbReference>
<organism evidence="5 6">
    <name type="scientific">Sporichthya brevicatena</name>
    <dbReference type="NCBI Taxonomy" id="171442"/>
    <lineage>
        <taxon>Bacteria</taxon>
        <taxon>Bacillati</taxon>
        <taxon>Actinomycetota</taxon>
        <taxon>Actinomycetes</taxon>
        <taxon>Sporichthyales</taxon>
        <taxon>Sporichthyaceae</taxon>
        <taxon>Sporichthya</taxon>
    </lineage>
</organism>
<evidence type="ECO:0000256" key="1">
    <source>
        <dbReference type="ARBA" id="ARBA00010062"/>
    </source>
</evidence>
<keyword evidence="6" id="KW-1185">Reference proteome</keyword>
<name>A0ABN1GBF8_9ACTN</name>
<feature type="region of interest" description="Disordered" evidence="3">
    <location>
        <begin position="36"/>
        <end position="101"/>
    </location>
</feature>
<dbReference type="SUPFAM" id="SSF53822">
    <property type="entry name" value="Periplasmic binding protein-like I"/>
    <property type="match status" value="1"/>
</dbReference>
<sequence>MAVGMLVTACGTRVSDERLTAAGSLGAGEQVVQGGVQSAATSSDGGAVAAPDAPGVTAGAPAATAGPSATKPGATAPNQTTTGTAAAAGKPAASAGSGAAAPGATASAACTKTLDPISIGQVGAFSGFLEPTLGGYRPGLAVWAAEVNARGGVQCHPIRLSQRDDGSDPARTTSVVQELVKSQKVVVMLAGDMPITIAAYRAAMKPTGIPTIGGDMITPDWTQDPLLYPAGGGNSINGFAGALKAAVEHTGKKKFGLVHCIEATICGLIRDNIKDMAAKAGAEVVSQQSASLTQTDFTSQCQSAKNAGAELMFTALDTSSVARLFKSCAAIGFRPPTATSAIAVGPTTASDPNVQAAGVYLNSQNMPYVNEGSPAVQEFLAAMRKYAPGVRVDQNALAAYSSGKLLEAALAKVAEQARSGPVDSELIIRGLHLVKNETLNGLSSVPLTFKPGPHEVGNCYFVTLMDRRGISDLTKGRPQCL</sequence>
<evidence type="ECO:0000256" key="3">
    <source>
        <dbReference type="SAM" id="MobiDB-lite"/>
    </source>
</evidence>
<dbReference type="InterPro" id="IPR028082">
    <property type="entry name" value="Peripla_BP_I"/>
</dbReference>
<evidence type="ECO:0000256" key="2">
    <source>
        <dbReference type="ARBA" id="ARBA00022729"/>
    </source>
</evidence>
<proteinExistence type="inferred from homology"/>
<evidence type="ECO:0000259" key="4">
    <source>
        <dbReference type="Pfam" id="PF13458"/>
    </source>
</evidence>
<comment type="caution">
    <text evidence="5">The sequence shown here is derived from an EMBL/GenBank/DDBJ whole genome shotgun (WGS) entry which is preliminary data.</text>
</comment>
<dbReference type="Proteomes" id="UP001500957">
    <property type="component" value="Unassembled WGS sequence"/>
</dbReference>
<dbReference type="EMBL" id="BAAAHE010000007">
    <property type="protein sequence ID" value="GAA0607996.1"/>
    <property type="molecule type" value="Genomic_DNA"/>
</dbReference>
<protein>
    <recommendedName>
        <fullName evidence="4">Leucine-binding protein domain-containing protein</fullName>
    </recommendedName>
</protein>
<dbReference type="RefSeq" id="WP_344601733.1">
    <property type="nucleotide sequence ID" value="NZ_BAAAHE010000007.1"/>
</dbReference>